<comment type="caution">
    <text evidence="1">The sequence shown here is derived from an EMBL/GenBank/DDBJ whole genome shotgun (WGS) entry which is preliminary data.</text>
</comment>
<dbReference type="InterPro" id="IPR017853">
    <property type="entry name" value="GH"/>
</dbReference>
<dbReference type="Gene3D" id="3.20.20.80">
    <property type="entry name" value="Glycosidases"/>
    <property type="match status" value="1"/>
</dbReference>
<evidence type="ECO:0008006" key="3">
    <source>
        <dbReference type="Google" id="ProtNLM"/>
    </source>
</evidence>
<dbReference type="SUPFAM" id="SSF51445">
    <property type="entry name" value="(Trans)glycosidases"/>
    <property type="match status" value="1"/>
</dbReference>
<organism evidence="1 2">
    <name type="scientific">Rhodococcus wratislaviensis</name>
    <name type="common">Tsukamurella wratislaviensis</name>
    <dbReference type="NCBI Taxonomy" id="44752"/>
    <lineage>
        <taxon>Bacteria</taxon>
        <taxon>Bacillati</taxon>
        <taxon>Actinomycetota</taxon>
        <taxon>Actinomycetes</taxon>
        <taxon>Mycobacteriales</taxon>
        <taxon>Nocardiaceae</taxon>
        <taxon>Rhodococcus</taxon>
    </lineage>
</organism>
<proteinExistence type="predicted"/>
<sequence length="392" mass="42080">MSFPHRIRNPTTLAHREFGVPRRREPGTLARMTGRRTTALLLAAALFALAGCGTAEPAKSQPPVPRVQASASGLTLDGRPWWPAGLNAYQLATDWSVNRGCGAEVDLDGFFGGLPEGSLTRFNAFQWLAIDKATGALDFTGIDNVFRAAEAHRQLVLPVLAAQDGSCGNEIFKSSEWYDGGWRSVAPGALLSYEDWVATAVKRWQGSPSLAMWELIGEPEPLTPFHSCTDTAGETLRTFVDQAGGLVRSLDFRHPITLGMIGGGQCGTAGTDYEFVGASPALDVLQYHDYGADGVPLPGDQYNGLAVHIEQAEHLRKPILVGEIGQYSGAGCVSVEERAREVAVKIDGQRAAGTAGALLWAFVPDPRHGECTYDIGPDDPVRGVLRERNGTR</sequence>
<keyword evidence="2" id="KW-1185">Reference proteome</keyword>
<gene>
    <name evidence="1" type="ORF">Rhow_003070</name>
</gene>
<accession>A0A402C7E8</accession>
<dbReference type="EMBL" id="BHYM01000028">
    <property type="protein sequence ID" value="GCE39546.1"/>
    <property type="molecule type" value="Genomic_DNA"/>
</dbReference>
<reference evidence="1 2" key="1">
    <citation type="submission" date="2018-11" db="EMBL/GenBank/DDBJ databases">
        <title>Microbial catabolism of amino acid.</title>
        <authorList>
            <person name="Hibi M."/>
            <person name="Ogawa J."/>
        </authorList>
    </citation>
    <scope>NUCLEOTIDE SEQUENCE [LARGE SCALE GENOMIC DNA]</scope>
    <source>
        <strain evidence="1 2">C31-06</strain>
    </source>
</reference>
<name>A0A402C7E8_RHOWR</name>
<dbReference type="AlphaFoldDB" id="A0A402C7E8"/>
<dbReference type="Proteomes" id="UP000287519">
    <property type="component" value="Unassembled WGS sequence"/>
</dbReference>
<protein>
    <recommendedName>
        <fullName evidence="3">Beta-mannosidase</fullName>
    </recommendedName>
</protein>
<evidence type="ECO:0000313" key="1">
    <source>
        <dbReference type="EMBL" id="GCE39546.1"/>
    </source>
</evidence>
<evidence type="ECO:0000313" key="2">
    <source>
        <dbReference type="Proteomes" id="UP000287519"/>
    </source>
</evidence>